<evidence type="ECO:0000313" key="1">
    <source>
        <dbReference type="EMBL" id="QHS89738.1"/>
    </source>
</evidence>
<reference evidence="1" key="1">
    <citation type="journal article" date="2020" name="Nature">
        <title>Giant virus diversity and host interactions through global metagenomics.</title>
        <authorList>
            <person name="Schulz F."/>
            <person name="Roux S."/>
            <person name="Paez-Espino D."/>
            <person name="Jungbluth S."/>
            <person name="Walsh D.A."/>
            <person name="Denef V.J."/>
            <person name="McMahon K.D."/>
            <person name="Konstantinidis K.T."/>
            <person name="Eloe-Fadrosh E.A."/>
            <person name="Kyrpides N.C."/>
            <person name="Woyke T."/>
        </authorList>
    </citation>
    <scope>NUCLEOTIDE SEQUENCE</scope>
    <source>
        <strain evidence="1">GVMAG-M-3300010160-26</strain>
    </source>
</reference>
<accession>A0A6C0BEA9</accession>
<dbReference type="AlphaFoldDB" id="A0A6C0BEA9"/>
<dbReference type="EMBL" id="MN739118">
    <property type="protein sequence ID" value="QHS89738.1"/>
    <property type="molecule type" value="Genomic_DNA"/>
</dbReference>
<sequence length="124" mass="14974">MPMNVNRASITIFDMKTYLLKLIVSKNKIITDIKIKNNFICKLNDDVNRLIKNHSKHISENSERILQLLLRVDKFIMDIKQEIKTLQKTIEDKKYFITNIRTYINNKRLTNWISIRWIKYCIIM</sequence>
<organism evidence="1">
    <name type="scientific">viral metagenome</name>
    <dbReference type="NCBI Taxonomy" id="1070528"/>
    <lineage>
        <taxon>unclassified sequences</taxon>
        <taxon>metagenomes</taxon>
        <taxon>organismal metagenomes</taxon>
    </lineage>
</organism>
<protein>
    <submittedName>
        <fullName evidence="1">Uncharacterized protein</fullName>
    </submittedName>
</protein>
<name>A0A6C0BEA9_9ZZZZ</name>
<proteinExistence type="predicted"/>